<dbReference type="GO" id="GO:0005576">
    <property type="term" value="C:extracellular region"/>
    <property type="evidence" value="ECO:0007669"/>
    <property type="project" value="UniProtKB-SubCell"/>
</dbReference>
<evidence type="ECO:0000256" key="6">
    <source>
        <dbReference type="ARBA" id="ARBA00022837"/>
    </source>
</evidence>
<evidence type="ECO:0000256" key="14">
    <source>
        <dbReference type="PIRSR" id="PIRSR600823-3"/>
    </source>
</evidence>
<dbReference type="InterPro" id="IPR010255">
    <property type="entry name" value="Haem_peroxidase_sf"/>
</dbReference>
<protein>
    <recommendedName>
        <fullName evidence="17">Peroxidase</fullName>
        <ecNumber evidence="17">1.11.1.7</ecNumber>
    </recommendedName>
</protein>
<dbReference type="GO" id="GO:0042744">
    <property type="term" value="P:hydrogen peroxide catabolic process"/>
    <property type="evidence" value="ECO:0007669"/>
    <property type="project" value="UniProtKB-KW"/>
</dbReference>
<feature type="site" description="Transition state stabilizer" evidence="15">
    <location>
        <position position="53"/>
    </location>
</feature>
<evidence type="ECO:0000256" key="1">
    <source>
        <dbReference type="ARBA" id="ARBA00000189"/>
    </source>
</evidence>
<evidence type="ECO:0000256" key="17">
    <source>
        <dbReference type="RuleBase" id="RU362060"/>
    </source>
</evidence>
<feature type="binding site" evidence="14">
    <location>
        <position position="79"/>
    </location>
    <ligand>
        <name>Ca(2+)</name>
        <dbReference type="ChEBI" id="CHEBI:29108"/>
        <label>1</label>
    </ligand>
</feature>
<feature type="binding site" evidence="14">
    <location>
        <position position="58"/>
    </location>
    <ligand>
        <name>Ca(2+)</name>
        <dbReference type="ChEBI" id="CHEBI:29108"/>
        <label>1</label>
    </ligand>
</feature>
<dbReference type="CDD" id="cd00693">
    <property type="entry name" value="secretory_peroxidase"/>
    <property type="match status" value="1"/>
</dbReference>
<feature type="disulfide bond" evidence="16">
    <location>
        <begin position="26"/>
        <end position="106"/>
    </location>
</feature>
<comment type="cofactor">
    <cofactor evidence="14 17">
        <name>Ca(2+)</name>
        <dbReference type="ChEBI" id="CHEBI:29108"/>
    </cofactor>
    <text evidence="14 17">Binds 2 calcium ions per subunit.</text>
</comment>
<evidence type="ECO:0000256" key="16">
    <source>
        <dbReference type="PIRSR" id="PIRSR600823-5"/>
    </source>
</evidence>
<evidence type="ECO:0000256" key="18">
    <source>
        <dbReference type="SAM" id="MobiDB-lite"/>
    </source>
</evidence>
<keyword evidence="7 17" id="KW-0560">Oxidoreductase</keyword>
<feature type="binding site" evidence="14">
    <location>
        <position position="61"/>
    </location>
    <ligand>
        <name>Ca(2+)</name>
        <dbReference type="ChEBI" id="CHEBI:29108"/>
        <label>1</label>
    </ligand>
</feature>
<sequence length="322" mass="33755">VVTLAALLSSGAVVACIDVGFYDTTCPSAETLVQQTVAAAFGNDSGVAPAIIRLHFHDCFVKGCDGSVLIDSTPGNKAEKDSAPNFPSLRFFDVVDRAKAALEAQCPGVVSCADVLAFAARDSVVLSGGLGYQVPAGRRDGRVSTEADALNNLPGPTSTASDLVAGFAAKNLTVEDIVVLSGAHTIGVSHCSSFTERIYNFPNTTDGIDPKLSKAYAFLLKGICPPNTNPDDDDAHGPHHAGEVRQQVLRGAEQQPGPLPVGRGAADQRHHEVAGRLLRAQRGGVPDQVRQVHAQDGANRGALRDAGRDQAQLQGHQPHQRH</sequence>
<dbReference type="InterPro" id="IPR019793">
    <property type="entry name" value="Peroxidases_heam-ligand_BS"/>
</dbReference>
<dbReference type="GO" id="GO:0006979">
    <property type="term" value="P:response to oxidative stress"/>
    <property type="evidence" value="ECO:0007669"/>
    <property type="project" value="UniProtKB-UniRule"/>
</dbReference>
<keyword evidence="4 17" id="KW-0349">Heme</keyword>
<dbReference type="InterPro" id="IPR000823">
    <property type="entry name" value="Peroxidase_pln"/>
</dbReference>
<keyword evidence="17" id="KW-0732">Signal</keyword>
<evidence type="ECO:0000256" key="7">
    <source>
        <dbReference type="ARBA" id="ARBA00023002"/>
    </source>
</evidence>
<dbReference type="InterPro" id="IPR002016">
    <property type="entry name" value="Haem_peroxidase"/>
</dbReference>
<evidence type="ECO:0000256" key="12">
    <source>
        <dbReference type="PIRSR" id="PIRSR600823-1"/>
    </source>
</evidence>
<dbReference type="InterPro" id="IPR019794">
    <property type="entry name" value="Peroxidases_AS"/>
</dbReference>
<dbReference type="FunFam" id="1.10.520.10:FF:000001">
    <property type="entry name" value="Peroxidase"/>
    <property type="match status" value="1"/>
</dbReference>
<organism evidence="20 21">
    <name type="scientific">Aegilops tauschii subsp. strangulata</name>
    <name type="common">Goatgrass</name>
    <dbReference type="NCBI Taxonomy" id="200361"/>
    <lineage>
        <taxon>Eukaryota</taxon>
        <taxon>Viridiplantae</taxon>
        <taxon>Streptophyta</taxon>
        <taxon>Embryophyta</taxon>
        <taxon>Tracheophyta</taxon>
        <taxon>Spermatophyta</taxon>
        <taxon>Magnoliopsida</taxon>
        <taxon>Liliopsida</taxon>
        <taxon>Poales</taxon>
        <taxon>Poaceae</taxon>
        <taxon>BOP clade</taxon>
        <taxon>Pooideae</taxon>
        <taxon>Triticodae</taxon>
        <taxon>Triticeae</taxon>
        <taxon>Triticinae</taxon>
        <taxon>Aegilops</taxon>
    </lineage>
</organism>
<dbReference type="STRING" id="200361.A0A452Y2S8"/>
<dbReference type="Gene3D" id="1.10.520.10">
    <property type="match status" value="1"/>
</dbReference>
<reference evidence="21" key="2">
    <citation type="journal article" date="2017" name="Nat. Plants">
        <title>The Aegilops tauschii genome reveals multiple impacts of transposons.</title>
        <authorList>
            <person name="Zhao G."/>
            <person name="Zou C."/>
            <person name="Li K."/>
            <person name="Wang K."/>
            <person name="Li T."/>
            <person name="Gao L."/>
            <person name="Zhang X."/>
            <person name="Wang H."/>
            <person name="Yang Z."/>
            <person name="Liu X."/>
            <person name="Jiang W."/>
            <person name="Mao L."/>
            <person name="Kong X."/>
            <person name="Jiao Y."/>
            <person name="Jia J."/>
        </authorList>
    </citation>
    <scope>NUCLEOTIDE SEQUENCE [LARGE SCALE GENOMIC DNA]</scope>
    <source>
        <strain evidence="21">cv. AL8/78</strain>
    </source>
</reference>
<dbReference type="GO" id="GO:0020037">
    <property type="term" value="F:heme binding"/>
    <property type="evidence" value="ECO:0007669"/>
    <property type="project" value="UniProtKB-UniRule"/>
</dbReference>
<evidence type="ECO:0000256" key="5">
    <source>
        <dbReference type="ARBA" id="ARBA00022723"/>
    </source>
</evidence>
<name>A0A452Y2S8_AEGTS</name>
<reference evidence="20" key="4">
    <citation type="submission" date="2019-03" db="UniProtKB">
        <authorList>
            <consortium name="EnsemblPlants"/>
        </authorList>
    </citation>
    <scope>IDENTIFICATION</scope>
</reference>
<dbReference type="PANTHER" id="PTHR31235">
    <property type="entry name" value="PEROXIDASE 25-RELATED"/>
    <property type="match status" value="1"/>
</dbReference>
<evidence type="ECO:0000256" key="9">
    <source>
        <dbReference type="ARBA" id="ARBA00023157"/>
    </source>
</evidence>
<dbReference type="Pfam" id="PF00141">
    <property type="entry name" value="peroxidase"/>
    <property type="match status" value="1"/>
</dbReference>
<evidence type="ECO:0000313" key="21">
    <source>
        <dbReference type="Proteomes" id="UP000015105"/>
    </source>
</evidence>
<dbReference type="EC" id="1.11.1.7" evidence="17"/>
<evidence type="ECO:0000256" key="8">
    <source>
        <dbReference type="ARBA" id="ARBA00023004"/>
    </source>
</evidence>
<feature type="compositionally biased region" description="Polar residues" evidence="18">
    <location>
        <begin position="311"/>
        <end position="322"/>
    </location>
</feature>
<evidence type="ECO:0000259" key="19">
    <source>
        <dbReference type="PROSITE" id="PS50873"/>
    </source>
</evidence>
<feature type="region of interest" description="Disordered" evidence="18">
    <location>
        <begin position="299"/>
        <end position="322"/>
    </location>
</feature>
<keyword evidence="11 17" id="KW-0376">Hydrogen peroxide</keyword>
<feature type="binding site" evidence="14">
    <location>
        <position position="67"/>
    </location>
    <ligand>
        <name>Ca(2+)</name>
        <dbReference type="ChEBI" id="CHEBI:29108"/>
        <label>1</label>
    </ligand>
</feature>
<feature type="signal peptide" evidence="17">
    <location>
        <begin position="1"/>
        <end position="16"/>
    </location>
</feature>
<dbReference type="PROSITE" id="PS00435">
    <property type="entry name" value="PEROXIDASE_1"/>
    <property type="match status" value="1"/>
</dbReference>
<comment type="cofactor">
    <cofactor evidence="14 17">
        <name>heme b</name>
        <dbReference type="ChEBI" id="CHEBI:60344"/>
    </cofactor>
    <text evidence="14 17">Binds 1 heme b (iron(II)-protoporphyrin IX) group per subunit.</text>
</comment>
<keyword evidence="10" id="KW-0873">Pyrrolidone carboxylic acid</keyword>
<evidence type="ECO:0000256" key="15">
    <source>
        <dbReference type="PIRSR" id="PIRSR600823-4"/>
    </source>
</evidence>
<evidence type="ECO:0000256" key="11">
    <source>
        <dbReference type="ARBA" id="ARBA00023324"/>
    </source>
</evidence>
<comment type="function">
    <text evidence="17">Removal of H(2)O(2), oxidation of toxic reductants, biosynthesis and degradation of lignin, suberization, auxin catabolism, response to environmental stresses such as wounding, pathogen attack and oxidative stress.</text>
</comment>
<dbReference type="InterPro" id="IPR033905">
    <property type="entry name" value="Secretory_peroxidase"/>
</dbReference>
<accession>A0A452Y2S8</accession>
<keyword evidence="21" id="KW-1185">Reference proteome</keyword>
<dbReference type="AlphaFoldDB" id="A0A452Y2S8"/>
<feature type="binding site" evidence="14">
    <location>
        <position position="185"/>
    </location>
    <ligand>
        <name>Ca(2+)</name>
        <dbReference type="ChEBI" id="CHEBI:29108"/>
        <label>2</label>
    </ligand>
</feature>
<dbReference type="Gramene" id="AET1Gv20270400.2">
    <property type="protein sequence ID" value="AET1Gv20270400.2"/>
    <property type="gene ID" value="AET1Gv20270400"/>
</dbReference>
<keyword evidence="17" id="KW-0964">Secreted</keyword>
<feature type="disulfide bond" evidence="16">
    <location>
        <begin position="191"/>
        <end position="224"/>
    </location>
</feature>
<dbReference type="GO" id="GO:0140825">
    <property type="term" value="F:lactoperoxidase activity"/>
    <property type="evidence" value="ECO:0007669"/>
    <property type="project" value="UniProtKB-EC"/>
</dbReference>
<keyword evidence="5 14" id="KW-0479">Metal-binding</keyword>
<comment type="similarity">
    <text evidence="17">Belongs to the peroxidase family. Classical plant (class III) peroxidase subfamily.</text>
</comment>
<comment type="similarity">
    <text evidence="2">Belongs to the peroxidase family. Ascorbate peroxidase subfamily.</text>
</comment>
<evidence type="ECO:0000256" key="2">
    <source>
        <dbReference type="ARBA" id="ARBA00006873"/>
    </source>
</evidence>
<dbReference type="PRINTS" id="PR00461">
    <property type="entry name" value="PLPEROXIDASE"/>
</dbReference>
<feature type="binding site" evidence="13">
    <location>
        <position position="154"/>
    </location>
    <ligand>
        <name>substrate</name>
    </ligand>
</feature>
<reference evidence="21" key="1">
    <citation type="journal article" date="2014" name="Science">
        <title>Ancient hybridizations among the ancestral genomes of bread wheat.</title>
        <authorList>
            <consortium name="International Wheat Genome Sequencing Consortium,"/>
            <person name="Marcussen T."/>
            <person name="Sandve S.R."/>
            <person name="Heier L."/>
            <person name="Spannagl M."/>
            <person name="Pfeifer M."/>
            <person name="Jakobsen K.S."/>
            <person name="Wulff B.B."/>
            <person name="Steuernagel B."/>
            <person name="Mayer K.F."/>
            <person name="Olsen O.A."/>
        </authorList>
    </citation>
    <scope>NUCLEOTIDE SEQUENCE [LARGE SCALE GENOMIC DNA]</scope>
    <source>
        <strain evidence="21">cv. AL8/78</strain>
    </source>
</reference>
<keyword evidence="6 14" id="KW-0106">Calcium</keyword>
<dbReference type="PROSITE" id="PS00436">
    <property type="entry name" value="PEROXIDASE_2"/>
    <property type="match status" value="1"/>
</dbReference>
<feature type="binding site" description="axial binding residue" evidence="14">
    <location>
        <position position="184"/>
    </location>
    <ligand>
        <name>heme b</name>
        <dbReference type="ChEBI" id="CHEBI:60344"/>
    </ligand>
    <ligandPart>
        <name>Fe</name>
        <dbReference type="ChEBI" id="CHEBI:18248"/>
    </ligandPart>
</feature>
<dbReference type="EnsemblPlants" id="AET1Gv20270400.2">
    <property type="protein sequence ID" value="AET1Gv20270400.2"/>
    <property type="gene ID" value="AET1Gv20270400"/>
</dbReference>
<feature type="active site" description="Proton acceptor" evidence="12">
    <location>
        <position position="57"/>
    </location>
</feature>
<dbReference type="Proteomes" id="UP000015105">
    <property type="component" value="Chromosome 1D"/>
</dbReference>
<evidence type="ECO:0000313" key="20">
    <source>
        <dbReference type="EnsemblPlants" id="AET1Gv20270400.2"/>
    </source>
</evidence>
<evidence type="ECO:0000256" key="13">
    <source>
        <dbReference type="PIRSR" id="PIRSR600823-2"/>
    </source>
</evidence>
<keyword evidence="9 16" id="KW-1015">Disulfide bond</keyword>
<feature type="binding site" evidence="14">
    <location>
        <position position="65"/>
    </location>
    <ligand>
        <name>Ca(2+)</name>
        <dbReference type="ChEBI" id="CHEBI:29108"/>
        <label>1</label>
    </ligand>
</feature>
<reference evidence="20" key="5">
    <citation type="journal article" date="2021" name="G3 (Bethesda)">
        <title>Aegilops tauschii genome assembly Aet v5.0 features greater sequence contiguity and improved annotation.</title>
        <authorList>
            <person name="Wang L."/>
            <person name="Zhu T."/>
            <person name="Rodriguez J.C."/>
            <person name="Deal K.R."/>
            <person name="Dubcovsky J."/>
            <person name="McGuire P.E."/>
            <person name="Lux T."/>
            <person name="Spannagl M."/>
            <person name="Mayer K.F.X."/>
            <person name="Baldrich P."/>
            <person name="Meyers B.C."/>
            <person name="Huo N."/>
            <person name="Gu Y.Q."/>
            <person name="Zhou H."/>
            <person name="Devos K.M."/>
            <person name="Bennetzen J.L."/>
            <person name="Unver T."/>
            <person name="Budak H."/>
            <person name="Gulick P.J."/>
            <person name="Galiba G."/>
            <person name="Kalapos B."/>
            <person name="Nelson D.R."/>
            <person name="Li P."/>
            <person name="You F.M."/>
            <person name="Luo M.C."/>
            <person name="Dvorak J."/>
        </authorList>
    </citation>
    <scope>NUCLEOTIDE SEQUENCE [LARGE SCALE GENOMIC DNA]</scope>
    <source>
        <strain evidence="20">cv. AL8/78</strain>
    </source>
</reference>
<keyword evidence="3 17" id="KW-0575">Peroxidase</keyword>
<reference evidence="20" key="3">
    <citation type="journal article" date="2017" name="Nature">
        <title>Genome sequence of the progenitor of the wheat D genome Aegilops tauschii.</title>
        <authorList>
            <person name="Luo M.C."/>
            <person name="Gu Y.Q."/>
            <person name="Puiu D."/>
            <person name="Wang H."/>
            <person name="Twardziok S.O."/>
            <person name="Deal K.R."/>
            <person name="Huo N."/>
            <person name="Zhu T."/>
            <person name="Wang L."/>
            <person name="Wang Y."/>
            <person name="McGuire P.E."/>
            <person name="Liu S."/>
            <person name="Long H."/>
            <person name="Ramasamy R.K."/>
            <person name="Rodriguez J.C."/>
            <person name="Van S.L."/>
            <person name="Yuan L."/>
            <person name="Wang Z."/>
            <person name="Xia Z."/>
            <person name="Xiao L."/>
            <person name="Anderson O.D."/>
            <person name="Ouyang S."/>
            <person name="Liang Y."/>
            <person name="Zimin A.V."/>
            <person name="Pertea G."/>
            <person name="Qi P."/>
            <person name="Bennetzen J.L."/>
            <person name="Dai X."/>
            <person name="Dawson M.W."/>
            <person name="Muller H.G."/>
            <person name="Kugler K."/>
            <person name="Rivarola-Duarte L."/>
            <person name="Spannagl M."/>
            <person name="Mayer K.F.X."/>
            <person name="Lu F.H."/>
            <person name="Bevan M.W."/>
            <person name="Leroy P."/>
            <person name="Li P."/>
            <person name="You F.M."/>
            <person name="Sun Q."/>
            <person name="Liu Z."/>
            <person name="Lyons E."/>
            <person name="Wicker T."/>
            <person name="Salzberg S.L."/>
            <person name="Devos K.M."/>
            <person name="Dvorak J."/>
        </authorList>
    </citation>
    <scope>NUCLEOTIDE SEQUENCE [LARGE SCALE GENOMIC DNA]</scope>
    <source>
        <strain evidence="20">cv. AL8/78</strain>
    </source>
</reference>
<feature type="chain" id="PRO_5018813133" description="Peroxidase" evidence="17">
    <location>
        <begin position="17"/>
        <end position="322"/>
    </location>
</feature>
<proteinExistence type="inferred from homology"/>
<feature type="binding site" evidence="14">
    <location>
        <position position="63"/>
    </location>
    <ligand>
        <name>Ca(2+)</name>
        <dbReference type="ChEBI" id="CHEBI:29108"/>
        <label>1</label>
    </ligand>
</feature>
<comment type="catalytic activity">
    <reaction evidence="1 17">
        <text>2 a phenolic donor + H2O2 = 2 a phenolic radical donor + 2 H2O</text>
        <dbReference type="Rhea" id="RHEA:56136"/>
        <dbReference type="ChEBI" id="CHEBI:15377"/>
        <dbReference type="ChEBI" id="CHEBI:16240"/>
        <dbReference type="ChEBI" id="CHEBI:139520"/>
        <dbReference type="ChEBI" id="CHEBI:139521"/>
        <dbReference type="EC" id="1.11.1.7"/>
    </reaction>
</comment>
<keyword evidence="8 14" id="KW-0408">Iron</keyword>
<dbReference type="GO" id="GO:0046872">
    <property type="term" value="F:metal ion binding"/>
    <property type="evidence" value="ECO:0007669"/>
    <property type="project" value="UniProtKB-UniRule"/>
</dbReference>
<feature type="disulfide bond" evidence="16">
    <location>
        <begin position="59"/>
        <end position="64"/>
    </location>
</feature>
<dbReference type="SUPFAM" id="SSF48113">
    <property type="entry name" value="Heme-dependent peroxidases"/>
    <property type="match status" value="1"/>
</dbReference>
<dbReference type="PROSITE" id="PS50873">
    <property type="entry name" value="PEROXIDASE_4"/>
    <property type="match status" value="1"/>
</dbReference>
<evidence type="ECO:0000256" key="3">
    <source>
        <dbReference type="ARBA" id="ARBA00022559"/>
    </source>
</evidence>
<comment type="subcellular location">
    <subcellularLocation>
        <location evidence="17">Secreted</location>
    </subcellularLocation>
</comment>
<evidence type="ECO:0000256" key="4">
    <source>
        <dbReference type="ARBA" id="ARBA00022617"/>
    </source>
</evidence>
<dbReference type="PRINTS" id="PR00458">
    <property type="entry name" value="PEROXIDASE"/>
</dbReference>
<dbReference type="Gene3D" id="1.10.420.10">
    <property type="entry name" value="Peroxidase, domain 2"/>
    <property type="match status" value="1"/>
</dbReference>
<feature type="domain" description="Plant heme peroxidase family profile" evidence="19">
    <location>
        <begin position="16"/>
        <end position="235"/>
    </location>
</feature>
<evidence type="ECO:0000256" key="10">
    <source>
        <dbReference type="ARBA" id="ARBA00023283"/>
    </source>
</evidence>